<name>A0AAF3FNJ0_9BILA</name>
<feature type="domain" description="Alanine racemase N-terminal" evidence="5">
    <location>
        <begin position="11"/>
        <end position="235"/>
    </location>
</feature>
<dbReference type="NCBIfam" id="TIGR00044">
    <property type="entry name" value="YggS family pyridoxal phosphate-dependent enzyme"/>
    <property type="match status" value="1"/>
</dbReference>
<dbReference type="Gene3D" id="3.20.20.10">
    <property type="entry name" value="Alanine racemase"/>
    <property type="match status" value="1"/>
</dbReference>
<proteinExistence type="inferred from homology"/>
<dbReference type="PANTHER" id="PTHR10146">
    <property type="entry name" value="PROLINE SYNTHETASE CO-TRANSCRIBED BACTERIAL HOMOLOG PROTEIN"/>
    <property type="match status" value="1"/>
</dbReference>
<dbReference type="Pfam" id="PF01168">
    <property type="entry name" value="Ala_racemase_N"/>
    <property type="match status" value="1"/>
</dbReference>
<dbReference type="SUPFAM" id="SSF51419">
    <property type="entry name" value="PLP-binding barrel"/>
    <property type="match status" value="1"/>
</dbReference>
<dbReference type="PIRSF" id="PIRSF004848">
    <property type="entry name" value="YBL036c_PLPDEIII"/>
    <property type="match status" value="1"/>
</dbReference>
<comment type="function">
    <text evidence="2">Pyridoxal 5'-phosphate (PLP)-binding protein, which may be involved in intracellular homeostatic regulation of pyridoxal 5'-phosphate (PLP), the active form of vitamin B6.</text>
</comment>
<evidence type="ECO:0000256" key="4">
    <source>
        <dbReference type="RuleBase" id="RU004514"/>
    </source>
</evidence>
<evidence type="ECO:0000256" key="2">
    <source>
        <dbReference type="HAMAP-Rule" id="MF_03225"/>
    </source>
</evidence>
<dbReference type="InterPro" id="IPR011078">
    <property type="entry name" value="PyrdxlP_homeostasis"/>
</dbReference>
<dbReference type="PANTHER" id="PTHR10146:SF14">
    <property type="entry name" value="PYRIDOXAL PHOSPHATE HOMEOSTASIS PROTEIN"/>
    <property type="match status" value="1"/>
</dbReference>
<comment type="similarity">
    <text evidence="2 4">Belongs to the pyridoxal phosphate-binding protein YggS/PROSC family.</text>
</comment>
<evidence type="ECO:0000259" key="5">
    <source>
        <dbReference type="Pfam" id="PF01168"/>
    </source>
</evidence>
<keyword evidence="1 2" id="KW-0663">Pyridoxal phosphate</keyword>
<dbReference type="CDD" id="cd06822">
    <property type="entry name" value="PLPDE_III_YBL036c_euk"/>
    <property type="match status" value="1"/>
</dbReference>
<dbReference type="HAMAP" id="MF_02087">
    <property type="entry name" value="PLP_homeostasis"/>
    <property type="match status" value="1"/>
</dbReference>
<feature type="modified residue" description="N6-(pyridoxal phosphate)lysine" evidence="2 3">
    <location>
        <position position="39"/>
    </location>
</feature>
<keyword evidence="6" id="KW-1185">Reference proteome</keyword>
<reference evidence="7" key="1">
    <citation type="submission" date="2024-02" db="UniProtKB">
        <authorList>
            <consortium name="WormBaseParasite"/>
        </authorList>
    </citation>
    <scope>IDENTIFICATION</scope>
</reference>
<dbReference type="InterPro" id="IPR001608">
    <property type="entry name" value="Ala_racemase_N"/>
</dbReference>
<accession>A0AAF3FNJ0</accession>
<evidence type="ECO:0000313" key="6">
    <source>
        <dbReference type="Proteomes" id="UP000887575"/>
    </source>
</evidence>
<sequence>MSVVETVIQSNLKQILETIHLIARECGRTTAPRLVAVSKTKPSNLILECYQAGQKHFGENYVQELEEKGAELRDLQDIKWHYIGQMQSNKISKICAVPNLYCIETLDNEKHAQLLEKEMNKRGLKVKVLIQVNTSDEEQKGGLQPNEAKELGKFVDEQCAHLEFSGFMTIGSVAGSSMTPNPDFEKLREVRDDFAKEVGRGVEGFELSMGMSDDFETAIRQGSTNIRVGSKIFGPRLPKK</sequence>
<dbReference type="GO" id="GO:0030170">
    <property type="term" value="F:pyridoxal phosphate binding"/>
    <property type="evidence" value="ECO:0007669"/>
    <property type="project" value="UniProtKB-UniRule"/>
</dbReference>
<dbReference type="AlphaFoldDB" id="A0AAF3FNJ0"/>
<organism evidence="6 7">
    <name type="scientific">Mesorhabditis belari</name>
    <dbReference type="NCBI Taxonomy" id="2138241"/>
    <lineage>
        <taxon>Eukaryota</taxon>
        <taxon>Metazoa</taxon>
        <taxon>Ecdysozoa</taxon>
        <taxon>Nematoda</taxon>
        <taxon>Chromadorea</taxon>
        <taxon>Rhabditida</taxon>
        <taxon>Rhabditina</taxon>
        <taxon>Rhabditomorpha</taxon>
        <taxon>Rhabditoidea</taxon>
        <taxon>Rhabditidae</taxon>
        <taxon>Mesorhabditinae</taxon>
        <taxon>Mesorhabditis</taxon>
    </lineage>
</organism>
<dbReference type="FunFam" id="3.20.20.10:FF:000018">
    <property type="entry name" value="Pyridoxal phosphate homeostasis protein"/>
    <property type="match status" value="1"/>
</dbReference>
<evidence type="ECO:0000256" key="1">
    <source>
        <dbReference type="ARBA" id="ARBA00022898"/>
    </source>
</evidence>
<evidence type="ECO:0000313" key="7">
    <source>
        <dbReference type="WBParaSite" id="MBELARI_LOCUS8755"/>
    </source>
</evidence>
<dbReference type="Proteomes" id="UP000887575">
    <property type="component" value="Unassembled WGS sequence"/>
</dbReference>
<protein>
    <recommendedName>
        <fullName evidence="2">Pyridoxal phosphate homeostasis protein</fullName>
        <shortName evidence="2">PLP homeostasis protein</shortName>
    </recommendedName>
</protein>
<dbReference type="InterPro" id="IPR029066">
    <property type="entry name" value="PLP-binding_barrel"/>
</dbReference>
<evidence type="ECO:0000256" key="3">
    <source>
        <dbReference type="PIRSR" id="PIRSR004848-1"/>
    </source>
</evidence>
<comment type="cofactor">
    <cofactor evidence="3">
        <name>pyridoxal 5'-phosphate</name>
        <dbReference type="ChEBI" id="CHEBI:597326"/>
    </cofactor>
</comment>
<dbReference type="WBParaSite" id="MBELARI_LOCUS8755">
    <property type="protein sequence ID" value="MBELARI_LOCUS8755"/>
    <property type="gene ID" value="MBELARI_LOCUS8755"/>
</dbReference>